<evidence type="ECO:0000313" key="1">
    <source>
        <dbReference type="EMBL" id="JAE15080.1"/>
    </source>
</evidence>
<reference evidence="1" key="1">
    <citation type="submission" date="2014-09" db="EMBL/GenBank/DDBJ databases">
        <authorList>
            <person name="Magalhaes I.L.F."/>
            <person name="Oliveira U."/>
            <person name="Santos F.R."/>
            <person name="Vidigal T.H.D.A."/>
            <person name="Brescovit A.D."/>
            <person name="Santos A.J."/>
        </authorList>
    </citation>
    <scope>NUCLEOTIDE SEQUENCE</scope>
    <source>
        <tissue evidence="1">Shoot tissue taken approximately 20 cm above the soil surface</tissue>
    </source>
</reference>
<reference evidence="1" key="2">
    <citation type="journal article" date="2015" name="Data Brief">
        <title>Shoot transcriptome of the giant reed, Arundo donax.</title>
        <authorList>
            <person name="Barrero R.A."/>
            <person name="Guerrero F.D."/>
            <person name="Moolhuijzen P."/>
            <person name="Goolsby J.A."/>
            <person name="Tidwell J."/>
            <person name="Bellgard S.E."/>
            <person name="Bellgard M.I."/>
        </authorList>
    </citation>
    <scope>NUCLEOTIDE SEQUENCE</scope>
    <source>
        <tissue evidence="1">Shoot tissue taken approximately 20 cm above the soil surface</tissue>
    </source>
</reference>
<sequence length="23" mass="2527">MGIVSWLGKQGRVNLRSSPQSLI</sequence>
<dbReference type="AlphaFoldDB" id="A0A0A9FQJ1"/>
<accession>A0A0A9FQJ1</accession>
<proteinExistence type="predicted"/>
<protein>
    <submittedName>
        <fullName evidence="1">Uncharacterized protein</fullName>
    </submittedName>
</protein>
<name>A0A0A9FQJ1_ARUDO</name>
<dbReference type="EMBL" id="GBRH01182816">
    <property type="protein sequence ID" value="JAE15080.1"/>
    <property type="molecule type" value="Transcribed_RNA"/>
</dbReference>
<organism evidence="1">
    <name type="scientific">Arundo donax</name>
    <name type="common">Giant reed</name>
    <name type="synonym">Donax arundinaceus</name>
    <dbReference type="NCBI Taxonomy" id="35708"/>
    <lineage>
        <taxon>Eukaryota</taxon>
        <taxon>Viridiplantae</taxon>
        <taxon>Streptophyta</taxon>
        <taxon>Embryophyta</taxon>
        <taxon>Tracheophyta</taxon>
        <taxon>Spermatophyta</taxon>
        <taxon>Magnoliopsida</taxon>
        <taxon>Liliopsida</taxon>
        <taxon>Poales</taxon>
        <taxon>Poaceae</taxon>
        <taxon>PACMAD clade</taxon>
        <taxon>Arundinoideae</taxon>
        <taxon>Arundineae</taxon>
        <taxon>Arundo</taxon>
    </lineage>
</organism>